<dbReference type="FunFam" id="1.20.1250.20:FF:000286">
    <property type="entry name" value="MFS efflux transporter"/>
    <property type="match status" value="1"/>
</dbReference>
<dbReference type="AlphaFoldDB" id="G3BC08"/>
<dbReference type="EMBL" id="GL996528">
    <property type="protein sequence ID" value="EGV60751.1"/>
    <property type="molecule type" value="Genomic_DNA"/>
</dbReference>
<feature type="transmembrane region" description="Helical" evidence="5">
    <location>
        <begin position="72"/>
        <end position="94"/>
    </location>
</feature>
<keyword evidence="2 5" id="KW-0812">Transmembrane</keyword>
<name>G3BC08_CANTC</name>
<keyword evidence="8" id="KW-1185">Reference proteome</keyword>
<dbReference type="PANTHER" id="PTHR23514:SF6">
    <property type="entry name" value="MAJOR FACILITATOR SUPERFAMILY (MFS) PROFILE DOMAIN-CONTAINING PROTEIN"/>
    <property type="match status" value="1"/>
</dbReference>
<dbReference type="InterPro" id="IPR036259">
    <property type="entry name" value="MFS_trans_sf"/>
</dbReference>
<evidence type="ECO:0000256" key="2">
    <source>
        <dbReference type="ARBA" id="ARBA00022692"/>
    </source>
</evidence>
<accession>G3BC08</accession>
<dbReference type="Proteomes" id="UP000000707">
    <property type="component" value="Unassembled WGS sequence"/>
</dbReference>
<dbReference type="PROSITE" id="PS50850">
    <property type="entry name" value="MFS"/>
    <property type="match status" value="1"/>
</dbReference>
<evidence type="ECO:0000313" key="8">
    <source>
        <dbReference type="Proteomes" id="UP000000707"/>
    </source>
</evidence>
<reference evidence="7 8" key="1">
    <citation type="journal article" date="2011" name="Proc. Natl. Acad. Sci. U.S.A.">
        <title>Comparative genomics of xylose-fermenting fungi for enhanced biofuel production.</title>
        <authorList>
            <person name="Wohlbach D.J."/>
            <person name="Kuo A."/>
            <person name="Sato T.K."/>
            <person name="Potts K.M."/>
            <person name="Salamov A.A."/>
            <person name="LaButti K.M."/>
            <person name="Sun H."/>
            <person name="Clum A."/>
            <person name="Pangilinan J.L."/>
            <person name="Lindquist E.A."/>
            <person name="Lucas S."/>
            <person name="Lapidus A."/>
            <person name="Jin M."/>
            <person name="Gunawan C."/>
            <person name="Balan V."/>
            <person name="Dale B.E."/>
            <person name="Jeffries T.W."/>
            <person name="Zinkel R."/>
            <person name="Barry K.W."/>
            <person name="Grigoriev I.V."/>
            <person name="Gasch A.P."/>
        </authorList>
    </citation>
    <scope>NUCLEOTIDE SEQUENCE [LARGE SCALE GENOMIC DNA]</scope>
    <source>
        <strain evidence="8">ATCC 10573 / BCRC 21748 / CBS 615 / JCM 9827 / NBRC 10315 / NRRL Y-1498 / VKM Y-70</strain>
    </source>
</reference>
<dbReference type="Pfam" id="PF07690">
    <property type="entry name" value="MFS_1"/>
    <property type="match status" value="1"/>
</dbReference>
<dbReference type="GeneID" id="18249624"/>
<evidence type="ECO:0000256" key="3">
    <source>
        <dbReference type="ARBA" id="ARBA00022989"/>
    </source>
</evidence>
<feature type="transmembrane region" description="Helical" evidence="5">
    <location>
        <begin position="398"/>
        <end position="423"/>
    </location>
</feature>
<evidence type="ECO:0000313" key="7">
    <source>
        <dbReference type="EMBL" id="EGV60751.1"/>
    </source>
</evidence>
<dbReference type="KEGG" id="cten:18249624"/>
<keyword evidence="3 5" id="KW-1133">Transmembrane helix</keyword>
<dbReference type="InterPro" id="IPR051788">
    <property type="entry name" value="MFS_Transporter"/>
</dbReference>
<dbReference type="InterPro" id="IPR011701">
    <property type="entry name" value="MFS"/>
</dbReference>
<dbReference type="GO" id="GO:0016020">
    <property type="term" value="C:membrane"/>
    <property type="evidence" value="ECO:0007669"/>
    <property type="project" value="UniProtKB-SubCell"/>
</dbReference>
<sequence length="469" mass="50304">MASSIVPTSTFASTFASTIPSQTPPERPLMTSRFPQRNLWRVTAICLWGVTAGFSDATPGAILPYIESDYGLTYTTVSLIWISNAMGFILVACLSHQIQRVLGKRMSLVMGTASSVIMYATVSTGTVFPAIVAAFFVGGVGQASVSAQANVFLARLDKSSKYLAAYHGCYGIGATISPLIATVIVSAGVTWHYFYLIVLGMMMANGVMFVFAFKGADEDLAPWDHDVEPSVGPTESPTDEQGVGLVDLGPSAISQPAAKTSSSHSVFMEAVKFPITWMLAFFVLFYQGSEVSLAGWIVTFLLDYRHGSASVGYVASGFWAGLTIGRLVLTRPLHKYVGISRSIIIASLLAIVFVALTWAIPNVIVAGVIVSISGIFVGPIFPLMIAASVDYLPRKIQVVSLTITTAFGSSGGALFPFIIGIMSQRFGPFIVLPGFIILHSMMLGLWLCFPRKEPVLGLGMERLRSLLSW</sequence>
<feature type="transmembrane region" description="Helical" evidence="5">
    <location>
        <begin position="193"/>
        <end position="213"/>
    </location>
</feature>
<proteinExistence type="predicted"/>
<feature type="transmembrane region" description="Helical" evidence="5">
    <location>
        <begin position="39"/>
        <end position="66"/>
    </location>
</feature>
<feature type="domain" description="Major facilitator superfamily (MFS) profile" evidence="6">
    <location>
        <begin position="41"/>
        <end position="451"/>
    </location>
</feature>
<dbReference type="eggNOG" id="ENOG502QSZ7">
    <property type="taxonomic scope" value="Eukaryota"/>
</dbReference>
<gene>
    <name evidence="7" type="ORF">CANTEDRAFT_132443</name>
</gene>
<organism evidence="8">
    <name type="scientific">Candida tenuis (strain ATCC 10573 / BCRC 21748 / CBS 615 / JCM 9827 / NBRC 10315 / NRRL Y-1498 / VKM Y-70)</name>
    <name type="common">Yeast</name>
    <name type="synonym">Yamadazyma tenuis</name>
    <dbReference type="NCBI Taxonomy" id="590646"/>
    <lineage>
        <taxon>Eukaryota</taxon>
        <taxon>Fungi</taxon>
        <taxon>Dikarya</taxon>
        <taxon>Ascomycota</taxon>
        <taxon>Saccharomycotina</taxon>
        <taxon>Pichiomycetes</taxon>
        <taxon>Debaryomycetaceae</taxon>
        <taxon>Yamadazyma</taxon>
    </lineage>
</organism>
<feature type="transmembrane region" description="Helical" evidence="5">
    <location>
        <begin position="429"/>
        <end position="449"/>
    </location>
</feature>
<dbReference type="PANTHER" id="PTHR23514">
    <property type="entry name" value="BYPASS OF STOP CODON PROTEIN 6"/>
    <property type="match status" value="1"/>
</dbReference>
<dbReference type="GO" id="GO:0022857">
    <property type="term" value="F:transmembrane transporter activity"/>
    <property type="evidence" value="ECO:0007669"/>
    <property type="project" value="InterPro"/>
</dbReference>
<dbReference type="OrthoDB" id="413079at2759"/>
<feature type="transmembrane region" description="Helical" evidence="5">
    <location>
        <begin position="364"/>
        <end position="386"/>
    </location>
</feature>
<dbReference type="InterPro" id="IPR020846">
    <property type="entry name" value="MFS_dom"/>
</dbReference>
<dbReference type="HOGENOM" id="CLU_021993_1_0_1"/>
<feature type="transmembrane region" description="Helical" evidence="5">
    <location>
        <begin position="165"/>
        <end position="187"/>
    </location>
</feature>
<comment type="subcellular location">
    <subcellularLocation>
        <location evidence="1">Membrane</location>
        <topology evidence="1">Multi-pass membrane protein</topology>
    </subcellularLocation>
</comment>
<evidence type="ECO:0000259" key="6">
    <source>
        <dbReference type="PROSITE" id="PS50850"/>
    </source>
</evidence>
<feature type="transmembrane region" description="Helical" evidence="5">
    <location>
        <begin position="336"/>
        <end position="358"/>
    </location>
</feature>
<evidence type="ECO:0000256" key="1">
    <source>
        <dbReference type="ARBA" id="ARBA00004141"/>
    </source>
</evidence>
<feature type="transmembrane region" description="Helical" evidence="5">
    <location>
        <begin position="310"/>
        <end position="329"/>
    </location>
</feature>
<dbReference type="SUPFAM" id="SSF103473">
    <property type="entry name" value="MFS general substrate transporter"/>
    <property type="match status" value="1"/>
</dbReference>
<dbReference type="Gene3D" id="1.20.1250.20">
    <property type="entry name" value="MFS general substrate transporter like domains"/>
    <property type="match status" value="1"/>
</dbReference>
<evidence type="ECO:0000256" key="5">
    <source>
        <dbReference type="SAM" id="Phobius"/>
    </source>
</evidence>
<protein>
    <submittedName>
        <fullName evidence="7">MFS general substrate transporter</fullName>
    </submittedName>
</protein>
<evidence type="ECO:0000256" key="4">
    <source>
        <dbReference type="ARBA" id="ARBA00023136"/>
    </source>
</evidence>
<keyword evidence="4 5" id="KW-0472">Membrane</keyword>
<feature type="transmembrane region" description="Helical" evidence="5">
    <location>
        <begin position="277"/>
        <end position="298"/>
    </location>
</feature>